<dbReference type="InterPro" id="IPR005358">
    <property type="entry name" value="Puta_zinc/iron-chelating_dom"/>
</dbReference>
<protein>
    <submittedName>
        <fullName evidence="1">YkgJ family cysteine cluster protein</fullName>
    </submittedName>
</protein>
<name>A0A4U8TJ72_9HELI</name>
<evidence type="ECO:0000313" key="1">
    <source>
        <dbReference type="EMBL" id="TLD98837.1"/>
    </source>
</evidence>
<dbReference type="RefSeq" id="WP_034318383.1">
    <property type="nucleotide sequence ID" value="NZ_FZNF01000034.1"/>
</dbReference>
<dbReference type="Pfam" id="PF03692">
    <property type="entry name" value="CxxCxxCC"/>
    <property type="match status" value="1"/>
</dbReference>
<accession>A0A4U8TJ72</accession>
<dbReference type="AlphaFoldDB" id="A0A4U8TJ72"/>
<proteinExistence type="predicted"/>
<gene>
    <name evidence="1" type="ORF">LS80_003195</name>
</gene>
<dbReference type="PANTHER" id="PTHR35866:SF1">
    <property type="entry name" value="YKGJ FAMILY CYSTEINE CLUSTER PROTEIN"/>
    <property type="match status" value="1"/>
</dbReference>
<organism evidence="1 2">
    <name type="scientific">Helicobacter trogontum</name>
    <dbReference type="NCBI Taxonomy" id="50960"/>
    <lineage>
        <taxon>Bacteria</taxon>
        <taxon>Pseudomonadati</taxon>
        <taxon>Campylobacterota</taxon>
        <taxon>Epsilonproteobacteria</taxon>
        <taxon>Campylobacterales</taxon>
        <taxon>Helicobacteraceae</taxon>
        <taxon>Helicobacter</taxon>
    </lineage>
</organism>
<reference evidence="1 2" key="1">
    <citation type="journal article" date="2014" name="Genome Announc.">
        <title>Draft genome sequences of eight enterohepatic helicobacter species isolated from both laboratory and wild rodents.</title>
        <authorList>
            <person name="Sheh A."/>
            <person name="Shen Z."/>
            <person name="Fox J.G."/>
        </authorList>
    </citation>
    <scope>NUCLEOTIDE SEQUENCE [LARGE SCALE GENOMIC DNA]</scope>
    <source>
        <strain evidence="1 2">ATCC 49310</strain>
    </source>
</reference>
<dbReference type="PANTHER" id="PTHR35866">
    <property type="entry name" value="PUTATIVE-RELATED"/>
    <property type="match status" value="1"/>
</dbReference>
<dbReference type="Proteomes" id="UP000029861">
    <property type="component" value="Unassembled WGS sequence"/>
</dbReference>
<dbReference type="STRING" id="50960.LS81_05610"/>
<dbReference type="EMBL" id="JRPK02000007">
    <property type="protein sequence ID" value="TLD98837.1"/>
    <property type="molecule type" value="Genomic_DNA"/>
</dbReference>
<comment type="caution">
    <text evidence="1">The sequence shown here is derived from an EMBL/GenBank/DDBJ whole genome shotgun (WGS) entry which is preliminary data.</text>
</comment>
<evidence type="ECO:0000313" key="2">
    <source>
        <dbReference type="Proteomes" id="UP000029861"/>
    </source>
</evidence>
<sequence length="139" mass="15968">MKDKVDSNNCVQDNIIGKENFDFVFNAGKCGECGGKCCYGESGYIFVSIAEMEQISAFLEIPFEDFCLRYVKKVGTRFSFIEKKCEDEEKGVSCIFFDEKSLKCSVYEVRPKQCQTFPFWDMYKNNKDELVGRCIGVVL</sequence>